<evidence type="ECO:0000256" key="3">
    <source>
        <dbReference type="ARBA" id="ARBA00004065"/>
    </source>
</evidence>
<keyword evidence="13 14" id="KW-0460">Magnesium</keyword>
<evidence type="ECO:0000256" key="13">
    <source>
        <dbReference type="ARBA" id="ARBA00022842"/>
    </source>
</evidence>
<keyword evidence="12 14" id="KW-0378">Hydrolase</keyword>
<keyword evidence="18" id="KW-1185">Reference proteome</keyword>
<dbReference type="InterPro" id="IPR012337">
    <property type="entry name" value="RNaseH-like_sf"/>
</dbReference>
<evidence type="ECO:0000256" key="4">
    <source>
        <dbReference type="ARBA" id="ARBA00004496"/>
    </source>
</evidence>
<name>A0A652NDU3_9LACO</name>
<dbReference type="EC" id="3.1.26.4" evidence="6 14"/>
<keyword evidence="11 14" id="KW-0255">Endonuclease</keyword>
<comment type="subcellular location">
    <subcellularLocation>
        <location evidence="4 14">Cytoplasm</location>
    </subcellularLocation>
</comment>
<dbReference type="Pfam" id="PF01351">
    <property type="entry name" value="RNase_HII"/>
    <property type="match status" value="1"/>
</dbReference>
<reference evidence="17 18" key="1">
    <citation type="submission" date="2019-01" db="EMBL/GenBank/DDBJ databases">
        <title>Leuconostoc litchii sp. nov., a novel lactic acid bacterium isolated from lychee.</title>
        <authorList>
            <person name="Wang L.-T."/>
        </authorList>
    </citation>
    <scope>NUCLEOTIDE SEQUENCE [LARGE SCALE GENOMIC DNA]</scope>
    <source>
        <strain evidence="17 18">MB7</strain>
    </source>
</reference>
<feature type="binding site" evidence="14 15">
    <location>
        <position position="94"/>
    </location>
    <ligand>
        <name>a divalent metal cation</name>
        <dbReference type="ChEBI" id="CHEBI:60240"/>
    </ligand>
</feature>
<dbReference type="PANTHER" id="PTHR10954">
    <property type="entry name" value="RIBONUCLEASE H2 SUBUNIT A"/>
    <property type="match status" value="1"/>
</dbReference>
<sequence>MQKVIQVNPDQLKKMSTYYSKLPKKSLPRGAMFAVKTDTVSITGYYSGKVMFQGKNFMVECSKWQIETITQQKTYTKSERLPVEFASWSVLGSDEVGAGSYFGPLTTAAVFISKENLHWVRELGIADSKTLTDEKMKQIAPKIIEHLPHHVVNLMPEKYNELQPIHNVNQMKAISHNFALSKVLNKIDPVIPQGILIDQFAQPATYYKYLKAAKQKDIIDKNVYFTTKGEQYHLSVAAASILARVVELKSISKLESEAGMRLPIGAGREVDNVAAELLRRGLNLNHYAKVHFANTKKAERLL</sequence>
<dbReference type="OrthoDB" id="9777935at2"/>
<evidence type="ECO:0000256" key="15">
    <source>
        <dbReference type="PROSITE-ProRule" id="PRU01319"/>
    </source>
</evidence>
<feature type="binding site" evidence="14 15">
    <location>
        <position position="95"/>
    </location>
    <ligand>
        <name>a divalent metal cation</name>
        <dbReference type="ChEBI" id="CHEBI:60240"/>
    </ligand>
</feature>
<keyword evidence="10 14" id="KW-0479">Metal-binding</keyword>
<dbReference type="PANTHER" id="PTHR10954:SF23">
    <property type="entry name" value="RIBONUCLEASE"/>
    <property type="match status" value="1"/>
</dbReference>
<dbReference type="CDD" id="cd06590">
    <property type="entry name" value="RNase_HII_bacteria_HIII_like"/>
    <property type="match status" value="1"/>
</dbReference>
<evidence type="ECO:0000259" key="16">
    <source>
        <dbReference type="PROSITE" id="PS51975"/>
    </source>
</evidence>
<feature type="binding site" evidence="14 15">
    <location>
        <position position="198"/>
    </location>
    <ligand>
        <name>a divalent metal cation</name>
        <dbReference type="ChEBI" id="CHEBI:60240"/>
    </ligand>
</feature>
<proteinExistence type="inferred from homology"/>
<dbReference type="GO" id="GO:0004523">
    <property type="term" value="F:RNA-DNA hybrid ribonuclease activity"/>
    <property type="evidence" value="ECO:0007669"/>
    <property type="project" value="UniProtKB-UniRule"/>
</dbReference>
<dbReference type="InterPro" id="IPR001352">
    <property type="entry name" value="RNase_HII/HIII"/>
</dbReference>
<evidence type="ECO:0000256" key="12">
    <source>
        <dbReference type="ARBA" id="ARBA00022801"/>
    </source>
</evidence>
<dbReference type="InterPro" id="IPR004641">
    <property type="entry name" value="RNase_HIII"/>
</dbReference>
<dbReference type="InterPro" id="IPR024568">
    <property type="entry name" value="RNase_HIII_N"/>
</dbReference>
<dbReference type="EMBL" id="SDGY01000002">
    <property type="protein sequence ID" value="TYC46448.1"/>
    <property type="molecule type" value="Genomic_DNA"/>
</dbReference>
<dbReference type="AlphaFoldDB" id="A0A652NDU3"/>
<keyword evidence="9 14" id="KW-0540">Nuclease</keyword>
<dbReference type="PROSITE" id="PS51975">
    <property type="entry name" value="RNASE_H_2"/>
    <property type="match status" value="1"/>
</dbReference>
<evidence type="ECO:0000256" key="9">
    <source>
        <dbReference type="ARBA" id="ARBA00022722"/>
    </source>
</evidence>
<dbReference type="GO" id="GO:0005737">
    <property type="term" value="C:cytoplasm"/>
    <property type="evidence" value="ECO:0007669"/>
    <property type="project" value="UniProtKB-SubCell"/>
</dbReference>
<comment type="catalytic activity">
    <reaction evidence="1 14 15">
        <text>Endonucleolytic cleavage to 5'-phosphomonoester.</text>
        <dbReference type="EC" id="3.1.26.4"/>
    </reaction>
</comment>
<dbReference type="RefSeq" id="WP_148605782.1">
    <property type="nucleotide sequence ID" value="NZ_BSUV01000001.1"/>
</dbReference>
<dbReference type="CDD" id="cd14796">
    <property type="entry name" value="RNAse_HIII_N"/>
    <property type="match status" value="1"/>
</dbReference>
<feature type="domain" description="RNase H type-2" evidence="16">
    <location>
        <begin position="88"/>
        <end position="302"/>
    </location>
</feature>
<dbReference type="GO" id="GO:0032299">
    <property type="term" value="C:ribonuclease H2 complex"/>
    <property type="evidence" value="ECO:0007669"/>
    <property type="project" value="TreeGrafter"/>
</dbReference>
<dbReference type="Gene3D" id="3.30.310.10">
    <property type="entry name" value="TATA-Binding Protein"/>
    <property type="match status" value="1"/>
</dbReference>
<comment type="function">
    <text evidence="3 14">Endonuclease that specifically degrades the RNA of RNA-DNA hybrids.</text>
</comment>
<dbReference type="Pfam" id="PF11858">
    <property type="entry name" value="DUF3378"/>
    <property type="match status" value="1"/>
</dbReference>
<organism evidence="17 18">
    <name type="scientific">Leuconostoc litchii</name>
    <dbReference type="NCBI Taxonomy" id="1981069"/>
    <lineage>
        <taxon>Bacteria</taxon>
        <taxon>Bacillati</taxon>
        <taxon>Bacillota</taxon>
        <taxon>Bacilli</taxon>
        <taxon>Lactobacillales</taxon>
        <taxon>Lactobacillaceae</taxon>
        <taxon>Leuconostoc</taxon>
    </lineage>
</organism>
<comment type="cofactor">
    <cofactor evidence="14 15">
        <name>Mn(2+)</name>
        <dbReference type="ChEBI" id="CHEBI:29035"/>
    </cofactor>
    <cofactor evidence="14 15">
        <name>Mg(2+)</name>
        <dbReference type="ChEBI" id="CHEBI:18420"/>
    </cofactor>
    <text evidence="14 15">Manganese or magnesium. Binds 1 divalent metal ion per monomer in the absence of substrate. May bind a second metal ion after substrate binding.</text>
</comment>
<protein>
    <recommendedName>
        <fullName evidence="7 14">Ribonuclease HIII</fullName>
        <shortName evidence="14">RNase HIII</shortName>
        <ecNumber evidence="6 14">3.1.26.4</ecNumber>
    </recommendedName>
</protein>
<evidence type="ECO:0000256" key="6">
    <source>
        <dbReference type="ARBA" id="ARBA00012180"/>
    </source>
</evidence>
<dbReference type="Gene3D" id="3.30.420.10">
    <property type="entry name" value="Ribonuclease H-like superfamily/Ribonuclease H"/>
    <property type="match status" value="1"/>
</dbReference>
<dbReference type="GO" id="GO:0006298">
    <property type="term" value="P:mismatch repair"/>
    <property type="evidence" value="ECO:0007669"/>
    <property type="project" value="TreeGrafter"/>
</dbReference>
<dbReference type="GO" id="GO:0000287">
    <property type="term" value="F:magnesium ion binding"/>
    <property type="evidence" value="ECO:0007669"/>
    <property type="project" value="UniProtKB-UniRule"/>
</dbReference>
<evidence type="ECO:0000256" key="8">
    <source>
        <dbReference type="ARBA" id="ARBA00022490"/>
    </source>
</evidence>
<accession>A0A652NDU3</accession>
<keyword evidence="8 14" id="KW-0963">Cytoplasm</keyword>
<evidence type="ECO:0000313" key="18">
    <source>
        <dbReference type="Proteomes" id="UP000442244"/>
    </source>
</evidence>
<dbReference type="NCBIfam" id="TIGR00716">
    <property type="entry name" value="rnhC"/>
    <property type="match status" value="1"/>
</dbReference>
<dbReference type="FunFam" id="3.30.420.10:FF:000047">
    <property type="entry name" value="Ribonuclease HIII"/>
    <property type="match status" value="1"/>
</dbReference>
<evidence type="ECO:0000256" key="5">
    <source>
        <dbReference type="ARBA" id="ARBA00008378"/>
    </source>
</evidence>
<evidence type="ECO:0000256" key="2">
    <source>
        <dbReference type="ARBA" id="ARBA00001946"/>
    </source>
</evidence>
<dbReference type="PIRSF" id="PIRSF037748">
    <property type="entry name" value="RnhC"/>
    <property type="match status" value="1"/>
</dbReference>
<comment type="cofactor">
    <cofactor evidence="2">
        <name>Mg(2+)</name>
        <dbReference type="ChEBI" id="CHEBI:18420"/>
    </cofactor>
</comment>
<dbReference type="GO" id="GO:0043137">
    <property type="term" value="P:DNA replication, removal of RNA primer"/>
    <property type="evidence" value="ECO:0007669"/>
    <property type="project" value="TreeGrafter"/>
</dbReference>
<evidence type="ECO:0000256" key="1">
    <source>
        <dbReference type="ARBA" id="ARBA00000077"/>
    </source>
</evidence>
<dbReference type="Proteomes" id="UP000442244">
    <property type="component" value="Unassembled WGS sequence"/>
</dbReference>
<dbReference type="InterPro" id="IPR024567">
    <property type="entry name" value="RNase_HII/HIII_dom"/>
</dbReference>
<comment type="caution">
    <text evidence="17">The sequence shown here is derived from an EMBL/GenBank/DDBJ whole genome shotgun (WGS) entry which is preliminary data.</text>
</comment>
<dbReference type="SUPFAM" id="SSF53098">
    <property type="entry name" value="Ribonuclease H-like"/>
    <property type="match status" value="1"/>
</dbReference>
<evidence type="ECO:0000256" key="7">
    <source>
        <dbReference type="ARBA" id="ARBA00021407"/>
    </source>
</evidence>
<comment type="similarity">
    <text evidence="5 14">Belongs to the RNase HII family. RnhC subfamily.</text>
</comment>
<evidence type="ECO:0000256" key="14">
    <source>
        <dbReference type="HAMAP-Rule" id="MF_00053"/>
    </source>
</evidence>
<gene>
    <name evidence="14" type="primary">rnhC</name>
    <name evidence="17" type="ORF">ESZ47_06240</name>
</gene>
<dbReference type="InterPro" id="IPR036397">
    <property type="entry name" value="RNaseH_sf"/>
</dbReference>
<evidence type="ECO:0000313" key="17">
    <source>
        <dbReference type="EMBL" id="TYC46448.1"/>
    </source>
</evidence>
<dbReference type="HAMAP" id="MF_00053">
    <property type="entry name" value="RNase_HIII"/>
    <property type="match status" value="1"/>
</dbReference>
<dbReference type="GO" id="GO:0003723">
    <property type="term" value="F:RNA binding"/>
    <property type="evidence" value="ECO:0007669"/>
    <property type="project" value="UniProtKB-UniRule"/>
</dbReference>
<dbReference type="InterPro" id="IPR012295">
    <property type="entry name" value="TBP_dom_sf"/>
</dbReference>
<evidence type="ECO:0000256" key="11">
    <source>
        <dbReference type="ARBA" id="ARBA00022759"/>
    </source>
</evidence>
<evidence type="ECO:0000256" key="10">
    <source>
        <dbReference type="ARBA" id="ARBA00022723"/>
    </source>
</evidence>